<dbReference type="PANTHER" id="PTHR41710">
    <property type="entry name" value="GLYCOSYL TRANSFERASE, FAMILY 39"/>
    <property type="match status" value="1"/>
</dbReference>
<organism evidence="3 4">
    <name type="scientific">Candidatus Brocadia carolinensis</name>
    <dbReference type="NCBI Taxonomy" id="1004156"/>
    <lineage>
        <taxon>Bacteria</taxon>
        <taxon>Pseudomonadati</taxon>
        <taxon>Planctomycetota</taxon>
        <taxon>Candidatus Brocadiia</taxon>
        <taxon>Candidatus Brocadiales</taxon>
        <taxon>Candidatus Brocadiaceae</taxon>
        <taxon>Candidatus Brocadia</taxon>
    </lineage>
</organism>
<dbReference type="PANTHER" id="PTHR41710:SF2">
    <property type="entry name" value="GLYCOSYL TRANSFERASE FAMILY 39_83 DOMAIN-CONTAINING PROTEIN"/>
    <property type="match status" value="1"/>
</dbReference>
<feature type="transmembrane region" description="Helical" evidence="1">
    <location>
        <begin position="392"/>
        <end position="413"/>
    </location>
</feature>
<dbReference type="SUPFAM" id="SSF56988">
    <property type="entry name" value="Anthrax protective antigen"/>
    <property type="match status" value="1"/>
</dbReference>
<feature type="domain" description="PA14" evidence="2">
    <location>
        <begin position="548"/>
        <end position="687"/>
    </location>
</feature>
<dbReference type="Proteomes" id="UP000189681">
    <property type="component" value="Unassembled WGS sequence"/>
</dbReference>
<evidence type="ECO:0000313" key="4">
    <source>
        <dbReference type="Proteomes" id="UP000189681"/>
    </source>
</evidence>
<protein>
    <recommendedName>
        <fullName evidence="2">PA14 domain-containing protein</fullName>
    </recommendedName>
</protein>
<dbReference type="STRING" id="1004156.AYP45_02760"/>
<evidence type="ECO:0000313" key="3">
    <source>
        <dbReference type="EMBL" id="OOP57584.1"/>
    </source>
</evidence>
<dbReference type="InterPro" id="IPR019962">
    <property type="entry name" value="CHP03663"/>
</dbReference>
<feature type="transmembrane region" description="Helical" evidence="1">
    <location>
        <begin position="36"/>
        <end position="55"/>
    </location>
</feature>
<evidence type="ECO:0000259" key="2">
    <source>
        <dbReference type="PROSITE" id="PS51820"/>
    </source>
</evidence>
<keyword evidence="1" id="KW-0812">Transmembrane</keyword>
<name>A0A1V4AWT7_9BACT</name>
<dbReference type="EMBL" id="AYTS01000024">
    <property type="protein sequence ID" value="OOP57584.1"/>
    <property type="molecule type" value="Genomic_DNA"/>
</dbReference>
<dbReference type="PROSITE" id="PS51820">
    <property type="entry name" value="PA14"/>
    <property type="match status" value="1"/>
</dbReference>
<dbReference type="InterPro" id="IPR038731">
    <property type="entry name" value="RgtA/B/C-like"/>
</dbReference>
<accession>A0A1V4AWT7</accession>
<dbReference type="InterPro" id="IPR037524">
    <property type="entry name" value="PA14/GLEYA"/>
</dbReference>
<dbReference type="InterPro" id="IPR011658">
    <property type="entry name" value="PA14_dom"/>
</dbReference>
<comment type="caution">
    <text evidence="3">The sequence shown here is derived from an EMBL/GenBank/DDBJ whole genome shotgun (WGS) entry which is preliminary data.</text>
</comment>
<dbReference type="NCBIfam" id="TIGR03663">
    <property type="entry name" value="flippase activity-associated protein Agl23"/>
    <property type="match status" value="1"/>
</dbReference>
<dbReference type="AlphaFoldDB" id="A0A1V4AWT7"/>
<feature type="transmembrane region" description="Helical" evidence="1">
    <location>
        <begin position="359"/>
        <end position="380"/>
    </location>
</feature>
<feature type="transmembrane region" description="Helical" evidence="1">
    <location>
        <begin position="335"/>
        <end position="353"/>
    </location>
</feature>
<reference evidence="3 4" key="1">
    <citation type="journal article" date="2017" name="Water Res.">
        <title>Discovery and metagenomic analysis of an anammox bacterial enrichment related to Candidatus "Brocadia caroliniensis" in a full-scale glycerol-fed nitritation-denitritation separate centrate treatment process.</title>
        <authorList>
            <person name="Park H."/>
            <person name="Brotto A.C."/>
            <person name="van Loosdrecht M.C."/>
            <person name="Chandran K."/>
        </authorList>
    </citation>
    <scope>NUCLEOTIDE SEQUENCE [LARGE SCALE GENOMIC DNA]</scope>
    <source>
        <strain evidence="3">26THWARD</strain>
    </source>
</reference>
<feature type="transmembrane region" description="Helical" evidence="1">
    <location>
        <begin position="209"/>
        <end position="226"/>
    </location>
</feature>
<dbReference type="SMART" id="SM00758">
    <property type="entry name" value="PA14"/>
    <property type="match status" value="1"/>
</dbReference>
<feature type="transmembrane region" description="Helical" evidence="1">
    <location>
        <begin position="303"/>
        <end position="328"/>
    </location>
</feature>
<sequence length="740" mass="85787">MGASGRRGIRDSDRKIEHTGVETKVTLWKSDENKEFNYSSFFFVLIIIASLVRFWDLGLRPFHSDEGVNSFFLLNLFSNNYYHYDPANYHGPFLYYLGLIPFYILGLSDFTFRFMPALFGTMVVALLYPLRRRFGTMGLLTAGLLMAFSPTTSFFSRDTIHEIYFTFFSLAIVVSFFLYSETRKSRYIYFSAASLAFIVTVKETYILTFAVYALSLTIAYCHEMVFSPKGNRLQYSQSVFTTFAADCRKNKYVIGIGVGLFLFINFLFYSSFFTYYAGIKGVLTTLKIWTKTGTHTGGHAKPFFYYFTLLYKFELPILILGIAGFYYSFRRGSKFTVFVSSWAILVYLTYSFIPYKTPWLIVNILLPFSLLGGIFTANILRMVTKSWHYAIFYPLYLGIFGFSCYQSIMLNFYNYDDERCELVYVQTKRDIYNLLDRLKSLSLVHGKDMTINVVSKEYWPLPWYLREYKNAKFWGSVVDNPNAPVILVDKNNETALKKKLKGDYKQERFVLRPGVVLVAYIQQRLYEAAFQKEAKVFAQPLATHSKEDMAEGLTVKYYDNVEGTGTPFLSRVEKDAISFVYNDETQKPYRSPFSIEWEGYLSVPQKGIYQFATKSDDGSVVYLDGSVIVDNDDVHAARYISGIMNLDAGLHHIRIKYFDSGGGGCYGIFVDVTRRKRIPRSGHSFVSQKVTLPVTPLKIFYFYSEEIVQHPERIFYRINLAEHRVFPPDRNFFYPEIKFP</sequence>
<keyword evidence="1" id="KW-0472">Membrane</keyword>
<gene>
    <name evidence="3" type="ORF">AYP45_02760</name>
</gene>
<dbReference type="Pfam" id="PF13231">
    <property type="entry name" value="PMT_2"/>
    <property type="match status" value="1"/>
</dbReference>
<feature type="transmembrane region" description="Helical" evidence="1">
    <location>
        <begin position="163"/>
        <end position="180"/>
    </location>
</feature>
<dbReference type="Pfam" id="PF07691">
    <property type="entry name" value="PA14"/>
    <property type="match status" value="1"/>
</dbReference>
<dbReference type="Gene3D" id="3.90.182.10">
    <property type="entry name" value="Toxin - Anthrax Protective Antigen,domain 1"/>
    <property type="match status" value="1"/>
</dbReference>
<feature type="transmembrane region" description="Helical" evidence="1">
    <location>
        <begin position="133"/>
        <end position="151"/>
    </location>
</feature>
<feature type="transmembrane region" description="Helical" evidence="1">
    <location>
        <begin position="93"/>
        <end position="112"/>
    </location>
</feature>
<evidence type="ECO:0000256" key="1">
    <source>
        <dbReference type="SAM" id="Phobius"/>
    </source>
</evidence>
<proteinExistence type="predicted"/>
<feature type="transmembrane region" description="Helical" evidence="1">
    <location>
        <begin position="187"/>
        <end position="203"/>
    </location>
</feature>
<feature type="transmembrane region" description="Helical" evidence="1">
    <location>
        <begin position="252"/>
        <end position="277"/>
    </location>
</feature>
<keyword evidence="1" id="KW-1133">Transmembrane helix</keyword>